<reference evidence="2 3" key="1">
    <citation type="submission" date="2020-08" db="EMBL/GenBank/DDBJ databases">
        <authorList>
            <person name="Newling K."/>
            <person name="Davey J."/>
            <person name="Forrester S."/>
        </authorList>
    </citation>
    <scope>NUCLEOTIDE SEQUENCE [LARGE SCALE GENOMIC DNA]</scope>
    <source>
        <strain evidence="3">Crithidia deanei Carvalho (ATCC PRA-265)</strain>
    </source>
</reference>
<accession>A0A7G2CHD9</accession>
<proteinExistence type="predicted"/>
<dbReference type="Pfam" id="PF05057">
    <property type="entry name" value="DUF676"/>
    <property type="match status" value="1"/>
</dbReference>
<evidence type="ECO:0000313" key="2">
    <source>
        <dbReference type="EMBL" id="CAD2218765.1"/>
    </source>
</evidence>
<dbReference type="EMBL" id="LR877156">
    <property type="protein sequence ID" value="CAD2218765.1"/>
    <property type="molecule type" value="Genomic_DNA"/>
</dbReference>
<dbReference type="VEuPathDB" id="TriTrypDB:ADEAN_000625800"/>
<dbReference type="InterPro" id="IPR029058">
    <property type="entry name" value="AB_hydrolase_fold"/>
</dbReference>
<dbReference type="SUPFAM" id="SSF53474">
    <property type="entry name" value="alpha/beta-Hydrolases"/>
    <property type="match status" value="1"/>
</dbReference>
<keyword evidence="3" id="KW-1185">Reference proteome</keyword>
<gene>
    <name evidence="2" type="ORF">ADEAN_000625800</name>
</gene>
<sequence length="372" mass="41781">MTSVQMHFIVLQHGYHGTEKDMDCLYNRLMTHAGNTAQSDHLTFVLNSNVNHGLKTDQGVLVCARRLVEYVTTEVTERVQRYEYKHVEVKNTDDSGGLNLSLRFSFVGHSMGGLIIRAALPPLVEYLQSAYEGNPEAPHIHLAEEGKVVLDTFYSIAVPHLGVAHMPSLLKASLGRQGGRLLSQGLYDMNLESTVVTEELVQPRYTDYLTRFRRRVLFSATNDDTVMGYSSVFGLNQKEVDIFNSRGEPTEGTVLLPSEPASTLEELKQRKVTITRDVLDRWPAALLPKERALAARLLPAITPAELHTVDLQKRASDYVSTHRLSFFERMRVHFAANHFAHRALVAKTPAAYPDIFGFVSQYIQEDVLNAQS</sequence>
<evidence type="ECO:0000259" key="1">
    <source>
        <dbReference type="Pfam" id="PF05057"/>
    </source>
</evidence>
<protein>
    <submittedName>
        <fullName evidence="2">Serine esterase (DUF676), putative</fullName>
    </submittedName>
</protein>
<evidence type="ECO:0000313" key="3">
    <source>
        <dbReference type="Proteomes" id="UP000515908"/>
    </source>
</evidence>
<organism evidence="2 3">
    <name type="scientific">Angomonas deanei</name>
    <dbReference type="NCBI Taxonomy" id="59799"/>
    <lineage>
        <taxon>Eukaryota</taxon>
        <taxon>Discoba</taxon>
        <taxon>Euglenozoa</taxon>
        <taxon>Kinetoplastea</taxon>
        <taxon>Metakinetoplastina</taxon>
        <taxon>Trypanosomatida</taxon>
        <taxon>Trypanosomatidae</taxon>
        <taxon>Strigomonadinae</taxon>
        <taxon>Angomonas</taxon>
    </lineage>
</organism>
<dbReference type="InterPro" id="IPR007751">
    <property type="entry name" value="DUF676_lipase-like"/>
</dbReference>
<dbReference type="PANTHER" id="PTHR12482:SF5">
    <property type="entry name" value="DUF676 DOMAIN-CONTAINING PROTEIN"/>
    <property type="match status" value="1"/>
</dbReference>
<dbReference type="Gene3D" id="3.40.50.1820">
    <property type="entry name" value="alpha/beta hydrolase"/>
    <property type="match status" value="1"/>
</dbReference>
<feature type="domain" description="DUF676" evidence="1">
    <location>
        <begin position="5"/>
        <end position="230"/>
    </location>
</feature>
<dbReference type="PANTHER" id="PTHR12482">
    <property type="entry name" value="LIPASE ROG1-RELATED-RELATED"/>
    <property type="match status" value="1"/>
</dbReference>
<dbReference type="AlphaFoldDB" id="A0A7G2CHD9"/>
<name>A0A7G2CHD9_9TRYP</name>
<dbReference type="Proteomes" id="UP000515908">
    <property type="component" value="Chromosome 12"/>
</dbReference>
<dbReference type="InterPro" id="IPR044294">
    <property type="entry name" value="Lipase-like"/>
</dbReference>